<feature type="region of interest" description="Disordered" evidence="2">
    <location>
        <begin position="290"/>
        <end position="309"/>
    </location>
</feature>
<feature type="compositionally biased region" description="Polar residues" evidence="2">
    <location>
        <begin position="198"/>
        <end position="213"/>
    </location>
</feature>
<evidence type="ECO:0000256" key="2">
    <source>
        <dbReference type="SAM" id="MobiDB-lite"/>
    </source>
</evidence>
<evidence type="ECO:0000313" key="4">
    <source>
        <dbReference type="Proteomes" id="UP001385951"/>
    </source>
</evidence>
<proteinExistence type="predicted"/>
<accession>A0AAW0FWM4</accession>
<name>A0AAW0FWM4_9APHY</name>
<feature type="region of interest" description="Disordered" evidence="2">
    <location>
        <begin position="144"/>
        <end position="256"/>
    </location>
</feature>
<keyword evidence="4" id="KW-1185">Reference proteome</keyword>
<feature type="coiled-coil region" evidence="1">
    <location>
        <begin position="358"/>
        <end position="392"/>
    </location>
</feature>
<evidence type="ECO:0000256" key="1">
    <source>
        <dbReference type="SAM" id="Coils"/>
    </source>
</evidence>
<protein>
    <submittedName>
        <fullName evidence="3">Uncharacterized protein</fullName>
    </submittedName>
</protein>
<feature type="compositionally biased region" description="Basic and acidic residues" evidence="2">
    <location>
        <begin position="298"/>
        <end position="309"/>
    </location>
</feature>
<keyword evidence="1" id="KW-0175">Coiled coil</keyword>
<dbReference type="EMBL" id="JASBNA010000031">
    <property type="protein sequence ID" value="KAK7683300.1"/>
    <property type="molecule type" value="Genomic_DNA"/>
</dbReference>
<feature type="compositionally biased region" description="Basic and acidic residues" evidence="2">
    <location>
        <begin position="152"/>
        <end position="165"/>
    </location>
</feature>
<feature type="region of interest" description="Disordered" evidence="2">
    <location>
        <begin position="1"/>
        <end position="21"/>
    </location>
</feature>
<gene>
    <name evidence="3" type="ORF">QCA50_013562</name>
</gene>
<comment type="caution">
    <text evidence="3">The sequence shown here is derived from an EMBL/GenBank/DDBJ whole genome shotgun (WGS) entry which is preliminary data.</text>
</comment>
<reference evidence="3 4" key="1">
    <citation type="submission" date="2022-09" db="EMBL/GenBank/DDBJ databases">
        <authorList>
            <person name="Palmer J.M."/>
        </authorList>
    </citation>
    <scope>NUCLEOTIDE SEQUENCE [LARGE SCALE GENOMIC DNA]</scope>
    <source>
        <strain evidence="3 4">DSM 7382</strain>
    </source>
</reference>
<sequence>MTEYNARSDVPSYSNATGIKNEPEDRWKSTLGQVRFLKNRTEDLDRKLLELQKLLGKMQVKLSVDTSNVYSAFGDLVWKSKDIAGEARIVAEDFRINVINLLKADGISAEVKVSELEKWEKSIEAKIDNAKLLPEQFTKLSTGLKNSTSHLRTSDKDKDKKEKDSSSANEAGLESPVDSTNDKPRPNGFISRVRANTRWKSTGPKSSDSSGQVPQVPVEHASSANVTSTPTGPIVQSVNQGAQRQVDNNQSRREGLPNTLKHILPGLGEAANITPLTDNSSSIQMNDDISSPFSQEPTDMKDSKGKGGTRDRMQAIFNKNTKLSNSVNDVEQAFKPVIRDMFALYEFYQQMRIGVLELRAAMANKTNLQGRLERLESQLRESAQVLEDYQKSV</sequence>
<organism evidence="3 4">
    <name type="scientific">Cerrena zonata</name>
    <dbReference type="NCBI Taxonomy" id="2478898"/>
    <lineage>
        <taxon>Eukaryota</taxon>
        <taxon>Fungi</taxon>
        <taxon>Dikarya</taxon>
        <taxon>Basidiomycota</taxon>
        <taxon>Agaricomycotina</taxon>
        <taxon>Agaricomycetes</taxon>
        <taxon>Polyporales</taxon>
        <taxon>Cerrenaceae</taxon>
        <taxon>Cerrena</taxon>
    </lineage>
</organism>
<evidence type="ECO:0000313" key="3">
    <source>
        <dbReference type="EMBL" id="KAK7683300.1"/>
    </source>
</evidence>
<feature type="compositionally biased region" description="Polar residues" evidence="2">
    <location>
        <begin position="222"/>
        <end position="249"/>
    </location>
</feature>
<dbReference type="AlphaFoldDB" id="A0AAW0FWM4"/>
<dbReference type="Proteomes" id="UP001385951">
    <property type="component" value="Unassembled WGS sequence"/>
</dbReference>